<proteinExistence type="predicted"/>
<dbReference type="GO" id="GO:0008312">
    <property type="term" value="F:7S RNA binding"/>
    <property type="evidence" value="ECO:0007669"/>
    <property type="project" value="InterPro"/>
</dbReference>
<organism evidence="6 7">
    <name type="scientific">Boothiomyces macroporosus</name>
    <dbReference type="NCBI Taxonomy" id="261099"/>
    <lineage>
        <taxon>Eukaryota</taxon>
        <taxon>Fungi</taxon>
        <taxon>Fungi incertae sedis</taxon>
        <taxon>Chytridiomycota</taxon>
        <taxon>Chytridiomycota incertae sedis</taxon>
        <taxon>Chytridiomycetes</taxon>
        <taxon>Rhizophydiales</taxon>
        <taxon>Terramycetaceae</taxon>
        <taxon>Boothiomyces</taxon>
    </lineage>
</organism>
<evidence type="ECO:0000313" key="6">
    <source>
        <dbReference type="EMBL" id="KAJ3262231.1"/>
    </source>
</evidence>
<comment type="subcellular location">
    <subcellularLocation>
        <location evidence="1">Cytoplasm</location>
    </subcellularLocation>
</comment>
<feature type="compositionally biased region" description="Basic residues" evidence="5">
    <location>
        <begin position="228"/>
        <end position="238"/>
    </location>
</feature>
<dbReference type="PANTHER" id="PTHR17453">
    <property type="entry name" value="SIGNAL RECOGNITION PARTICLE 19 KD PROTEIN"/>
    <property type="match status" value="1"/>
</dbReference>
<feature type="compositionally biased region" description="Basic and acidic residues" evidence="5">
    <location>
        <begin position="178"/>
        <end position="190"/>
    </location>
</feature>
<sequence>MADDEFDVDNMDFDLPPEDPIPLSTPLGALGQGLGGPMGMPGLGAGLPQGFGMPGMAQGMPVMAPPNAVEMQKQQELIKDWVAVYPVYINCEKSISQGRRIPSGFAVKDPAAIYMGQAAKLLGYDVALELNKRHPRDPFTFGRLRIKFKNDDGAPFISDITNKRELLIRIAEKIPEALEKMDDPEGKNKSFADSSRSVLPPRPQPQEQPTPSIEQAPPAQPVPASLTNKKKNKKKGRK</sequence>
<keyword evidence="2" id="KW-0963">Cytoplasm</keyword>
<dbReference type="Proteomes" id="UP001210925">
    <property type="component" value="Unassembled WGS sequence"/>
</dbReference>
<dbReference type="Gene3D" id="3.30.56.30">
    <property type="entry name" value="Signal recognition particle, SRP19-like subunit"/>
    <property type="match status" value="1"/>
</dbReference>
<name>A0AAD5UML4_9FUNG</name>
<dbReference type="SUPFAM" id="SSF69695">
    <property type="entry name" value="SRP19"/>
    <property type="match status" value="1"/>
</dbReference>
<keyword evidence="7" id="KW-1185">Reference proteome</keyword>
<gene>
    <name evidence="6" type="ORF">HK103_002644</name>
</gene>
<keyword evidence="3" id="KW-0733">Signal recognition particle</keyword>
<protein>
    <recommendedName>
        <fullName evidence="8">Signal recognition particle, SRP19 subunit</fullName>
    </recommendedName>
</protein>
<comment type="caution">
    <text evidence="6">The sequence shown here is derived from an EMBL/GenBank/DDBJ whole genome shotgun (WGS) entry which is preliminary data.</text>
</comment>
<dbReference type="InterPro" id="IPR002778">
    <property type="entry name" value="Signal_recog_particle_SRP19"/>
</dbReference>
<evidence type="ECO:0000256" key="4">
    <source>
        <dbReference type="ARBA" id="ARBA00023274"/>
    </source>
</evidence>
<dbReference type="AlphaFoldDB" id="A0AAD5UML4"/>
<evidence type="ECO:0000256" key="5">
    <source>
        <dbReference type="SAM" id="MobiDB-lite"/>
    </source>
</evidence>
<dbReference type="PANTHER" id="PTHR17453:SF0">
    <property type="entry name" value="SIGNAL RECOGNITION PARTICLE 19 KDA PROTEIN"/>
    <property type="match status" value="1"/>
</dbReference>
<evidence type="ECO:0000313" key="7">
    <source>
        <dbReference type="Proteomes" id="UP001210925"/>
    </source>
</evidence>
<dbReference type="InterPro" id="IPR036521">
    <property type="entry name" value="SRP19-like_sf"/>
</dbReference>
<dbReference type="EMBL" id="JADGKB010000002">
    <property type="protein sequence ID" value="KAJ3262231.1"/>
    <property type="molecule type" value="Genomic_DNA"/>
</dbReference>
<reference evidence="6" key="1">
    <citation type="submission" date="2020-05" db="EMBL/GenBank/DDBJ databases">
        <title>Phylogenomic resolution of chytrid fungi.</title>
        <authorList>
            <person name="Stajich J.E."/>
            <person name="Amses K."/>
            <person name="Simmons R."/>
            <person name="Seto K."/>
            <person name="Myers J."/>
            <person name="Bonds A."/>
            <person name="Quandt C.A."/>
            <person name="Barry K."/>
            <person name="Liu P."/>
            <person name="Grigoriev I."/>
            <person name="Longcore J.E."/>
            <person name="James T.Y."/>
        </authorList>
    </citation>
    <scope>NUCLEOTIDE SEQUENCE</scope>
    <source>
        <strain evidence="6">PLAUS21</strain>
    </source>
</reference>
<evidence type="ECO:0008006" key="8">
    <source>
        <dbReference type="Google" id="ProtNLM"/>
    </source>
</evidence>
<dbReference type="GO" id="GO:0005786">
    <property type="term" value="C:signal recognition particle, endoplasmic reticulum targeting"/>
    <property type="evidence" value="ECO:0007669"/>
    <property type="project" value="UniProtKB-KW"/>
</dbReference>
<evidence type="ECO:0000256" key="1">
    <source>
        <dbReference type="ARBA" id="ARBA00004496"/>
    </source>
</evidence>
<feature type="region of interest" description="Disordered" evidence="5">
    <location>
        <begin position="178"/>
        <end position="238"/>
    </location>
</feature>
<dbReference type="GO" id="GO:0006617">
    <property type="term" value="P:SRP-dependent cotranslational protein targeting to membrane, signal sequence recognition"/>
    <property type="evidence" value="ECO:0007669"/>
    <property type="project" value="TreeGrafter"/>
</dbReference>
<accession>A0AAD5UML4</accession>
<evidence type="ECO:0000256" key="2">
    <source>
        <dbReference type="ARBA" id="ARBA00022490"/>
    </source>
</evidence>
<keyword evidence="4" id="KW-0687">Ribonucleoprotein</keyword>
<dbReference type="Pfam" id="PF01922">
    <property type="entry name" value="SRP19"/>
    <property type="match status" value="1"/>
</dbReference>
<evidence type="ECO:0000256" key="3">
    <source>
        <dbReference type="ARBA" id="ARBA00023135"/>
    </source>
</evidence>